<keyword evidence="2" id="KW-1133">Transmembrane helix</keyword>
<dbReference type="InterPro" id="IPR004145">
    <property type="entry name" value="DUF243"/>
</dbReference>
<evidence type="ECO:0000259" key="3">
    <source>
        <dbReference type="SMART" id="SM00690"/>
    </source>
</evidence>
<dbReference type="GO" id="GO:0040003">
    <property type="term" value="P:chitin-based cuticle development"/>
    <property type="evidence" value="ECO:0007669"/>
    <property type="project" value="TreeGrafter"/>
</dbReference>
<evidence type="ECO:0000313" key="4">
    <source>
        <dbReference type="EMBL" id="KNC32289.1"/>
    </source>
</evidence>
<feature type="transmembrane region" description="Helical" evidence="2">
    <location>
        <begin position="74"/>
        <end position="92"/>
    </location>
</feature>
<dbReference type="AlphaFoldDB" id="A0A0L0CLG8"/>
<dbReference type="GO" id="GO:0008010">
    <property type="term" value="F:structural constituent of chitin-based larval cuticle"/>
    <property type="evidence" value="ECO:0007669"/>
    <property type="project" value="TreeGrafter"/>
</dbReference>
<feature type="domain" description="DUF243" evidence="3">
    <location>
        <begin position="151"/>
        <end position="250"/>
    </location>
</feature>
<keyword evidence="2" id="KW-0472">Membrane</keyword>
<comment type="caution">
    <text evidence="4">The sequence shown here is derived from an EMBL/GenBank/DDBJ whole genome shotgun (WGS) entry which is preliminary data.</text>
</comment>
<keyword evidence="5" id="KW-1185">Reference proteome</keyword>
<dbReference type="EMBL" id="JRES01000322">
    <property type="protein sequence ID" value="KNC32289.1"/>
    <property type="molecule type" value="Genomic_DNA"/>
</dbReference>
<dbReference type="OrthoDB" id="6376010at2759"/>
<dbReference type="Proteomes" id="UP000037069">
    <property type="component" value="Unassembled WGS sequence"/>
</dbReference>
<keyword evidence="2" id="KW-0812">Transmembrane</keyword>
<feature type="compositionally biased region" description="Low complexity" evidence="1">
    <location>
        <begin position="120"/>
        <end position="133"/>
    </location>
</feature>
<sequence length="274" mass="30906">MKTKPINYKKQTKKYVIIQQQQNEKFKNKNSKMKLPLWYKIIVCSQKKYHIAFIPQTINNYLNSGLLTKVKKKLFNMKLFIVLACTLALVAARPEPPKTRYGPPPAPQKEYLPPNKPAEQYLPPSAAQQQPAQPLPVYGAPAPFYGPPAEAVVTKNVYVHVPPEEPEAYPPPAPIQTAVPKKHYKIIFIKAPNPPTPIRQVVPPPVQDEHKTLVYVLVKKPEQQEPLVIPSPAPTEPSKPEVYFIKYKQQQKPAEQYGPPAAPASEYGPPAEKF</sequence>
<reference evidence="4 5" key="1">
    <citation type="journal article" date="2015" name="Nat. Commun.">
        <title>Lucilia cuprina genome unlocks parasitic fly biology to underpin future interventions.</title>
        <authorList>
            <person name="Anstead C.A."/>
            <person name="Korhonen P.K."/>
            <person name="Young N.D."/>
            <person name="Hall R.S."/>
            <person name="Jex A.R."/>
            <person name="Murali S.C."/>
            <person name="Hughes D.S."/>
            <person name="Lee S.F."/>
            <person name="Perry T."/>
            <person name="Stroehlein A.J."/>
            <person name="Ansell B.R."/>
            <person name="Breugelmans B."/>
            <person name="Hofmann A."/>
            <person name="Qu J."/>
            <person name="Dugan S."/>
            <person name="Lee S.L."/>
            <person name="Chao H."/>
            <person name="Dinh H."/>
            <person name="Han Y."/>
            <person name="Doddapaneni H.V."/>
            <person name="Worley K.C."/>
            <person name="Muzny D.M."/>
            <person name="Ioannidis P."/>
            <person name="Waterhouse R.M."/>
            <person name="Zdobnov E.M."/>
            <person name="James P.J."/>
            <person name="Bagnall N.H."/>
            <person name="Kotze A.C."/>
            <person name="Gibbs R.A."/>
            <person name="Richards S."/>
            <person name="Batterham P."/>
            <person name="Gasser R.B."/>
        </authorList>
    </citation>
    <scope>NUCLEOTIDE SEQUENCE [LARGE SCALE GENOMIC DNA]</scope>
    <source>
        <strain evidence="4 5">LS</strain>
        <tissue evidence="4">Full body</tissue>
    </source>
</reference>
<feature type="region of interest" description="Disordered" evidence="1">
    <location>
        <begin position="96"/>
        <end position="133"/>
    </location>
</feature>
<dbReference type="GO" id="GO:0062129">
    <property type="term" value="C:chitin-based extracellular matrix"/>
    <property type="evidence" value="ECO:0007669"/>
    <property type="project" value="TreeGrafter"/>
</dbReference>
<accession>A0A0L0CLG8</accession>
<dbReference type="PANTHER" id="PTHR31927">
    <property type="entry name" value="FI07246P-RELATED-RELATED"/>
    <property type="match status" value="1"/>
</dbReference>
<dbReference type="STRING" id="7375.A0A0L0CLG8"/>
<evidence type="ECO:0000313" key="5">
    <source>
        <dbReference type="Proteomes" id="UP000037069"/>
    </source>
</evidence>
<proteinExistence type="predicted"/>
<dbReference type="Pfam" id="PF03103">
    <property type="entry name" value="DUF243"/>
    <property type="match status" value="1"/>
</dbReference>
<name>A0A0L0CLG8_LUCCU</name>
<dbReference type="SMART" id="SM00690">
    <property type="entry name" value="DM5"/>
    <property type="match status" value="1"/>
</dbReference>
<feature type="region of interest" description="Disordered" evidence="1">
    <location>
        <begin position="250"/>
        <end position="274"/>
    </location>
</feature>
<evidence type="ECO:0000256" key="1">
    <source>
        <dbReference type="SAM" id="MobiDB-lite"/>
    </source>
</evidence>
<dbReference type="PANTHER" id="PTHR31927:SF13">
    <property type="entry name" value="TWEEDLEBETA"/>
    <property type="match status" value="1"/>
</dbReference>
<organism evidence="4 5">
    <name type="scientific">Lucilia cuprina</name>
    <name type="common">Green bottle fly</name>
    <name type="synonym">Australian sheep blowfly</name>
    <dbReference type="NCBI Taxonomy" id="7375"/>
    <lineage>
        <taxon>Eukaryota</taxon>
        <taxon>Metazoa</taxon>
        <taxon>Ecdysozoa</taxon>
        <taxon>Arthropoda</taxon>
        <taxon>Hexapoda</taxon>
        <taxon>Insecta</taxon>
        <taxon>Pterygota</taxon>
        <taxon>Neoptera</taxon>
        <taxon>Endopterygota</taxon>
        <taxon>Diptera</taxon>
        <taxon>Brachycera</taxon>
        <taxon>Muscomorpha</taxon>
        <taxon>Oestroidea</taxon>
        <taxon>Calliphoridae</taxon>
        <taxon>Luciliinae</taxon>
        <taxon>Lucilia</taxon>
    </lineage>
</organism>
<gene>
    <name evidence="4" type="ORF">FF38_09723</name>
</gene>
<evidence type="ECO:0000256" key="2">
    <source>
        <dbReference type="SAM" id="Phobius"/>
    </source>
</evidence>
<protein>
    <recommendedName>
        <fullName evidence="3">DUF243 domain-containing protein</fullName>
    </recommendedName>
</protein>